<dbReference type="InterPro" id="IPR007345">
    <property type="entry name" value="Polysacch_pyruvyl_Trfase"/>
</dbReference>
<evidence type="ECO:0000313" key="2">
    <source>
        <dbReference type="EMBL" id="SPJ25222.1"/>
    </source>
</evidence>
<dbReference type="OrthoDB" id="6058856at2"/>
<dbReference type="Pfam" id="PF04230">
    <property type="entry name" value="PS_pyruv_trans"/>
    <property type="match status" value="1"/>
</dbReference>
<protein>
    <recommendedName>
        <fullName evidence="1">Polysaccharide pyruvyl transferase domain-containing protein</fullName>
    </recommendedName>
</protein>
<sequence>MKKFIVTGIQMKNKGSQAMFLTLRHTLRSIYIDCEVIGFSNKYHSPETYNFTLLPYDDFTRPVLNRRLHKVPFLAPSMTFLAGKLRKTEKWNGKIAEMDRALRDADAIFDASGYTLGSGWPKGGGRMLLQTVRLAKRYNKKIILMPQSFGPFDWGENDDADFLKEIKDELSYCTKIYAREREGYECLTSLGLDNVELSADMVIRETDFPTANDIHVAPAARHLEYPEAGSVGLIINENVLRVGDTKSALALYRAILHRLIANGEKVYILNTSGADTHLIESVLENLEDRSLVNIITGEYSSPELIEIIARFKYIMASRYHSIIFGYRSCVPAIILGWASKYIDLADHFGQQEYVFDIRQPDADRILQKVDQMGVAYEEESRRIGERMTKVQGSSVVLDATRALER</sequence>
<dbReference type="PANTHER" id="PTHR36836:SF1">
    <property type="entry name" value="COLANIC ACID BIOSYNTHESIS PROTEIN WCAK"/>
    <property type="match status" value="1"/>
</dbReference>
<dbReference type="EMBL" id="ONZF01000007">
    <property type="protein sequence ID" value="SPJ25222.1"/>
    <property type="molecule type" value="Genomic_DNA"/>
</dbReference>
<organism evidence="2 3">
    <name type="scientific">Palleronia abyssalis</name>
    <dbReference type="NCBI Taxonomy" id="1501240"/>
    <lineage>
        <taxon>Bacteria</taxon>
        <taxon>Pseudomonadati</taxon>
        <taxon>Pseudomonadota</taxon>
        <taxon>Alphaproteobacteria</taxon>
        <taxon>Rhodobacterales</taxon>
        <taxon>Roseobacteraceae</taxon>
        <taxon>Palleronia</taxon>
    </lineage>
</organism>
<evidence type="ECO:0000259" key="1">
    <source>
        <dbReference type="Pfam" id="PF04230"/>
    </source>
</evidence>
<gene>
    <name evidence="2" type="ORF">PAA8504_03072</name>
</gene>
<reference evidence="2 3" key="1">
    <citation type="submission" date="2018-03" db="EMBL/GenBank/DDBJ databases">
        <authorList>
            <person name="Keele B.F."/>
        </authorList>
    </citation>
    <scope>NUCLEOTIDE SEQUENCE [LARGE SCALE GENOMIC DNA]</scope>
    <source>
        <strain evidence="2 3">CECT 8504</strain>
    </source>
</reference>
<name>A0A2R8BYL6_9RHOB</name>
<dbReference type="RefSeq" id="WP_108895018.1">
    <property type="nucleotide sequence ID" value="NZ_ONZF01000007.1"/>
</dbReference>
<proteinExistence type="predicted"/>
<keyword evidence="3" id="KW-1185">Reference proteome</keyword>
<accession>A0A2R8BYL6</accession>
<dbReference type="Proteomes" id="UP000244912">
    <property type="component" value="Unassembled WGS sequence"/>
</dbReference>
<dbReference type="AlphaFoldDB" id="A0A2R8BYL6"/>
<feature type="domain" description="Polysaccharide pyruvyl transferase" evidence="1">
    <location>
        <begin position="13"/>
        <end position="338"/>
    </location>
</feature>
<evidence type="ECO:0000313" key="3">
    <source>
        <dbReference type="Proteomes" id="UP000244912"/>
    </source>
</evidence>
<dbReference type="PANTHER" id="PTHR36836">
    <property type="entry name" value="COLANIC ACID BIOSYNTHESIS PROTEIN WCAK"/>
    <property type="match status" value="1"/>
</dbReference>